<comment type="subcellular location">
    <subcellularLocation>
        <location evidence="1">Cell membrane</location>
        <topology evidence="1">Multi-pass membrane protein</topology>
    </subcellularLocation>
</comment>
<dbReference type="InterPro" id="IPR002797">
    <property type="entry name" value="Polysacc_synth"/>
</dbReference>
<dbReference type="EMBL" id="DSTK01000018">
    <property type="protein sequence ID" value="HFK96898.1"/>
    <property type="molecule type" value="Genomic_DNA"/>
</dbReference>
<organism evidence="7">
    <name type="scientific">Desulfacinum infernum</name>
    <dbReference type="NCBI Taxonomy" id="35837"/>
    <lineage>
        <taxon>Bacteria</taxon>
        <taxon>Pseudomonadati</taxon>
        <taxon>Thermodesulfobacteriota</taxon>
        <taxon>Syntrophobacteria</taxon>
        <taxon>Syntrophobacterales</taxon>
        <taxon>Syntrophobacteraceae</taxon>
        <taxon>Desulfacinum</taxon>
    </lineage>
</organism>
<dbReference type="InterPro" id="IPR050833">
    <property type="entry name" value="Poly_Biosynth_Transport"/>
</dbReference>
<keyword evidence="4 6" id="KW-1133">Transmembrane helix</keyword>
<gene>
    <name evidence="7" type="ORF">ENS06_06180</name>
</gene>
<dbReference type="AlphaFoldDB" id="A0A831ZZN0"/>
<name>A0A831ZZN0_9BACT</name>
<feature type="transmembrane region" description="Helical" evidence="6">
    <location>
        <begin position="59"/>
        <end position="82"/>
    </location>
</feature>
<evidence type="ECO:0000256" key="5">
    <source>
        <dbReference type="ARBA" id="ARBA00023136"/>
    </source>
</evidence>
<evidence type="ECO:0000256" key="3">
    <source>
        <dbReference type="ARBA" id="ARBA00022692"/>
    </source>
</evidence>
<feature type="transmembrane region" description="Helical" evidence="6">
    <location>
        <begin position="164"/>
        <end position="185"/>
    </location>
</feature>
<keyword evidence="2" id="KW-1003">Cell membrane</keyword>
<evidence type="ECO:0000256" key="4">
    <source>
        <dbReference type="ARBA" id="ARBA00022989"/>
    </source>
</evidence>
<evidence type="ECO:0000256" key="2">
    <source>
        <dbReference type="ARBA" id="ARBA00022475"/>
    </source>
</evidence>
<feature type="transmembrane region" description="Helical" evidence="6">
    <location>
        <begin position="237"/>
        <end position="260"/>
    </location>
</feature>
<accession>A0A831ZZN0</accession>
<protein>
    <submittedName>
        <fullName evidence="7">Flippase</fullName>
    </submittedName>
</protein>
<keyword evidence="5 6" id="KW-0472">Membrane</keyword>
<comment type="caution">
    <text evidence="7">The sequence shown here is derived from an EMBL/GenBank/DDBJ whole genome shotgun (WGS) entry which is preliminary data.</text>
</comment>
<evidence type="ECO:0000313" key="7">
    <source>
        <dbReference type="EMBL" id="HFK96898.1"/>
    </source>
</evidence>
<proteinExistence type="predicted"/>
<dbReference type="PANTHER" id="PTHR30250">
    <property type="entry name" value="PST FAMILY PREDICTED COLANIC ACID TRANSPORTER"/>
    <property type="match status" value="1"/>
</dbReference>
<feature type="transmembrane region" description="Helical" evidence="6">
    <location>
        <begin position="405"/>
        <end position="428"/>
    </location>
</feature>
<feature type="transmembrane region" description="Helical" evidence="6">
    <location>
        <begin position="103"/>
        <end position="129"/>
    </location>
</feature>
<feature type="transmembrane region" description="Helical" evidence="6">
    <location>
        <begin position="380"/>
        <end position="399"/>
    </location>
</feature>
<dbReference type="CDD" id="cd13128">
    <property type="entry name" value="MATE_Wzx_like"/>
    <property type="match status" value="1"/>
</dbReference>
<feature type="transmembrane region" description="Helical" evidence="6">
    <location>
        <begin position="347"/>
        <end position="368"/>
    </location>
</feature>
<dbReference type="PANTHER" id="PTHR30250:SF11">
    <property type="entry name" value="O-ANTIGEN TRANSPORTER-RELATED"/>
    <property type="match status" value="1"/>
</dbReference>
<feature type="transmembrane region" description="Helical" evidence="6">
    <location>
        <begin position="191"/>
        <end position="217"/>
    </location>
</feature>
<reference evidence="7" key="1">
    <citation type="journal article" date="2020" name="mSystems">
        <title>Genome- and Community-Level Interaction Insights into Carbon Utilization and Element Cycling Functions of Hydrothermarchaeota in Hydrothermal Sediment.</title>
        <authorList>
            <person name="Zhou Z."/>
            <person name="Liu Y."/>
            <person name="Xu W."/>
            <person name="Pan J."/>
            <person name="Luo Z.H."/>
            <person name="Li M."/>
        </authorList>
    </citation>
    <scope>NUCLEOTIDE SEQUENCE [LARGE SCALE GENOMIC DNA]</scope>
    <source>
        <strain evidence="7">SpSt-456</strain>
    </source>
</reference>
<feature type="transmembrane region" description="Helical" evidence="6">
    <location>
        <begin position="312"/>
        <end position="341"/>
    </location>
</feature>
<sequence length="440" mass="47619">MKPEVFVQSRGRSGVSQSIRTGLRSTVARNAASLYLIEFANYIVPLITVPYLVRVLGPAGYGAVAFAQGFVNYLMLFVEYGFNWSATRKISVCRDDHEVMNRIACHVWAAKGLLSLLGLGILLLLTAALPKLREVYTLLLALYGTVLGNALFPSWLFQGMERMVAISVINLGMRIAVLAGVFTLVDRPEDTVVYAALIGAGSLTAGLVGAMTAVRIFSLKCVSVTRAGIWEALKEGWVLFLSMASVGLYTAGNPFILGILTNHTVVGYYSVAEKIVKAMLGILTPVSQAAYPRFSKLAAESKEETLFWGRRMLFLMGGAGFGLSLLIFLTAPLIVGILLGAQYRPSIVAIKIISFLPFLVAVSNVLGIQLMVPFGMDRGFTLILFAAGLLNVSLAVLLVPPWQAAGMAISVLISEIFVTLAMSIFLIYKNCTLWGKMVRP</sequence>
<keyword evidence="3 6" id="KW-0812">Transmembrane</keyword>
<evidence type="ECO:0000256" key="1">
    <source>
        <dbReference type="ARBA" id="ARBA00004651"/>
    </source>
</evidence>
<evidence type="ECO:0000256" key="6">
    <source>
        <dbReference type="SAM" id="Phobius"/>
    </source>
</evidence>
<dbReference type="GO" id="GO:0005886">
    <property type="term" value="C:plasma membrane"/>
    <property type="evidence" value="ECO:0007669"/>
    <property type="project" value="UniProtKB-SubCell"/>
</dbReference>
<feature type="transmembrane region" description="Helical" evidence="6">
    <location>
        <begin position="135"/>
        <end position="157"/>
    </location>
</feature>
<feature type="transmembrane region" description="Helical" evidence="6">
    <location>
        <begin position="34"/>
        <end position="53"/>
    </location>
</feature>
<dbReference type="Pfam" id="PF01943">
    <property type="entry name" value="Polysacc_synt"/>
    <property type="match status" value="1"/>
</dbReference>